<organism evidence="1 2">
    <name type="scientific">Novipirellula galeiformis</name>
    <dbReference type="NCBI Taxonomy" id="2528004"/>
    <lineage>
        <taxon>Bacteria</taxon>
        <taxon>Pseudomonadati</taxon>
        <taxon>Planctomycetota</taxon>
        <taxon>Planctomycetia</taxon>
        <taxon>Pirellulales</taxon>
        <taxon>Pirellulaceae</taxon>
        <taxon>Novipirellula</taxon>
    </lineage>
</organism>
<name>A0A5C6CTQ0_9BACT</name>
<protein>
    <recommendedName>
        <fullName evidence="3">Glycosyl hydrolase family 32 N-terminal domain-containing protein</fullName>
    </recommendedName>
</protein>
<proteinExistence type="predicted"/>
<dbReference type="AlphaFoldDB" id="A0A5C6CTQ0"/>
<dbReference type="SUPFAM" id="SSF75005">
    <property type="entry name" value="Arabinanase/levansucrase/invertase"/>
    <property type="match status" value="1"/>
</dbReference>
<dbReference type="Gene3D" id="2.115.10.20">
    <property type="entry name" value="Glycosyl hydrolase domain, family 43"/>
    <property type="match status" value="1"/>
</dbReference>
<dbReference type="InterPro" id="IPR023296">
    <property type="entry name" value="Glyco_hydro_beta-prop_sf"/>
</dbReference>
<gene>
    <name evidence="1" type="ORF">Pla52o_06660</name>
</gene>
<dbReference type="EMBL" id="SJPT01000001">
    <property type="protein sequence ID" value="TWU26811.1"/>
    <property type="molecule type" value="Genomic_DNA"/>
</dbReference>
<accession>A0A5C6CTQ0</accession>
<evidence type="ECO:0008006" key="3">
    <source>
        <dbReference type="Google" id="ProtNLM"/>
    </source>
</evidence>
<comment type="caution">
    <text evidence="1">The sequence shown here is derived from an EMBL/GenBank/DDBJ whole genome shotgun (WGS) entry which is preliminary data.</text>
</comment>
<dbReference type="Proteomes" id="UP000316304">
    <property type="component" value="Unassembled WGS sequence"/>
</dbReference>
<evidence type="ECO:0000313" key="1">
    <source>
        <dbReference type="EMBL" id="TWU26811.1"/>
    </source>
</evidence>
<sequence>MCIGKNVSVMNYPTRRTFHVVMIVTLVSTVVSVRGAAEEDSPTVLNIGSRRELFVDRHLVGGLNGTSLKLHTPQLAAPVSPARPHGHYATVLKDTDKFQFYYRGDTKPGNHWKQGWEQYHEGEVTLYAESKDGITWTLPKLNIYDDHPTFPAGNVVLMDEFLVTHNFTPFIDTRPGVPAAERYKGLGGLAYQPHAEHLEVRLRRGPGGLKAYVSPDGIHWRRLRDEPVVPEEWGKYFDSQNYAFWSDSEQAYVCYFRRFIKGCRGIARTTSQDFLNWTPFVEMEANLPNEHLYTPCTQPYYRAPHIYIALPTRFMANRGAATDILMMSTRGGAKFDREFTQSFIRPGISSAGWANRANYSAIGIHATSPTEMSMFLTGGRRYTLRIDGFVSVNAPLATGEFITKVLSFEGSELEINYSTSAAGELRVELQDAVGKPLDGYSLDDCEPIYGDHISRVVTWNESGDVSALVGKPIRIRFEMSDADLYALKFN</sequence>
<keyword evidence="2" id="KW-1185">Reference proteome</keyword>
<reference evidence="1 2" key="1">
    <citation type="submission" date="2019-02" db="EMBL/GenBank/DDBJ databases">
        <title>Deep-cultivation of Planctomycetes and their phenomic and genomic characterization uncovers novel biology.</title>
        <authorList>
            <person name="Wiegand S."/>
            <person name="Jogler M."/>
            <person name="Boedeker C."/>
            <person name="Pinto D."/>
            <person name="Vollmers J."/>
            <person name="Rivas-Marin E."/>
            <person name="Kohn T."/>
            <person name="Peeters S.H."/>
            <person name="Heuer A."/>
            <person name="Rast P."/>
            <person name="Oberbeckmann S."/>
            <person name="Bunk B."/>
            <person name="Jeske O."/>
            <person name="Meyerdierks A."/>
            <person name="Storesund J.E."/>
            <person name="Kallscheuer N."/>
            <person name="Luecker S."/>
            <person name="Lage O.M."/>
            <person name="Pohl T."/>
            <person name="Merkel B.J."/>
            <person name="Hornburger P."/>
            <person name="Mueller R.-W."/>
            <person name="Bruemmer F."/>
            <person name="Labrenz M."/>
            <person name="Spormann A.M."/>
            <person name="Op Den Camp H."/>
            <person name="Overmann J."/>
            <person name="Amann R."/>
            <person name="Jetten M.S.M."/>
            <person name="Mascher T."/>
            <person name="Medema M.H."/>
            <person name="Devos D.P."/>
            <person name="Kaster A.-K."/>
            <person name="Ovreas L."/>
            <person name="Rohde M."/>
            <person name="Galperin M.Y."/>
            <person name="Jogler C."/>
        </authorList>
    </citation>
    <scope>NUCLEOTIDE SEQUENCE [LARGE SCALE GENOMIC DNA]</scope>
    <source>
        <strain evidence="1 2">Pla52o</strain>
    </source>
</reference>
<evidence type="ECO:0000313" key="2">
    <source>
        <dbReference type="Proteomes" id="UP000316304"/>
    </source>
</evidence>